<dbReference type="AlphaFoldDB" id="A0A2P2PRN2"/>
<evidence type="ECO:0000313" key="1">
    <source>
        <dbReference type="EMBL" id="MBX57351.1"/>
    </source>
</evidence>
<name>A0A2P2PRN2_RHIMU</name>
<proteinExistence type="predicted"/>
<organism evidence="1">
    <name type="scientific">Rhizophora mucronata</name>
    <name type="common">Asiatic mangrove</name>
    <dbReference type="NCBI Taxonomy" id="61149"/>
    <lineage>
        <taxon>Eukaryota</taxon>
        <taxon>Viridiplantae</taxon>
        <taxon>Streptophyta</taxon>
        <taxon>Embryophyta</taxon>
        <taxon>Tracheophyta</taxon>
        <taxon>Spermatophyta</taxon>
        <taxon>Magnoliopsida</taxon>
        <taxon>eudicotyledons</taxon>
        <taxon>Gunneridae</taxon>
        <taxon>Pentapetalae</taxon>
        <taxon>rosids</taxon>
        <taxon>fabids</taxon>
        <taxon>Malpighiales</taxon>
        <taxon>Rhizophoraceae</taxon>
        <taxon>Rhizophora</taxon>
    </lineage>
</organism>
<reference evidence="1" key="1">
    <citation type="submission" date="2018-02" db="EMBL/GenBank/DDBJ databases">
        <title>Rhizophora mucronata_Transcriptome.</title>
        <authorList>
            <person name="Meera S.P."/>
            <person name="Sreeshan A."/>
            <person name="Augustine A."/>
        </authorList>
    </citation>
    <scope>NUCLEOTIDE SEQUENCE</scope>
    <source>
        <tissue evidence="1">Leaf</tissue>
    </source>
</reference>
<dbReference type="EMBL" id="GGEC01076867">
    <property type="protein sequence ID" value="MBX57351.1"/>
    <property type="molecule type" value="Transcribed_RNA"/>
</dbReference>
<accession>A0A2P2PRN2</accession>
<sequence>MYLSLTLSHPVHWMRLTDSSLKLHLAFQESMISWI</sequence>
<protein>
    <submittedName>
        <fullName evidence="1">Uncharacterized protein</fullName>
    </submittedName>
</protein>